<keyword evidence="1" id="KW-0808">Transferase</keyword>
<dbReference type="Proteomes" id="UP000184111">
    <property type="component" value="Unassembled WGS sequence"/>
</dbReference>
<dbReference type="GO" id="GO:0016301">
    <property type="term" value="F:kinase activity"/>
    <property type="evidence" value="ECO:0007669"/>
    <property type="project" value="UniProtKB-KW"/>
</dbReference>
<keyword evidence="1" id="KW-0418">Kinase</keyword>
<dbReference type="SUPFAM" id="SSF52540">
    <property type="entry name" value="P-loop containing nucleoside triphosphate hydrolases"/>
    <property type="match status" value="1"/>
</dbReference>
<evidence type="ECO:0000313" key="1">
    <source>
        <dbReference type="EMBL" id="SHL06626.1"/>
    </source>
</evidence>
<dbReference type="OrthoDB" id="3192509at2"/>
<reference evidence="1 2" key="1">
    <citation type="submission" date="2016-11" db="EMBL/GenBank/DDBJ databases">
        <authorList>
            <person name="Jaros S."/>
            <person name="Januszkiewicz K."/>
            <person name="Wedrychowicz H."/>
        </authorList>
    </citation>
    <scope>NUCLEOTIDE SEQUENCE [LARGE SCALE GENOMIC DNA]</scope>
    <source>
        <strain evidence="1 2">CGMCC 4.2025</strain>
    </source>
</reference>
<dbReference type="RefSeq" id="WP_073494244.1">
    <property type="nucleotide sequence ID" value="NZ_FRBI01000002.1"/>
</dbReference>
<dbReference type="EMBL" id="FRBI01000002">
    <property type="protein sequence ID" value="SHL06626.1"/>
    <property type="molecule type" value="Genomic_DNA"/>
</dbReference>
<dbReference type="NCBIfam" id="NF006743">
    <property type="entry name" value="PRK09270.1-2"/>
    <property type="match status" value="1"/>
</dbReference>
<accession>A0A1M6XL56</accession>
<name>A0A1M6XL56_9ACTN</name>
<dbReference type="InterPro" id="IPR027417">
    <property type="entry name" value="P-loop_NTPase"/>
</dbReference>
<gene>
    <name evidence="1" type="ORF">SAMN05216499_102448</name>
</gene>
<dbReference type="Gene3D" id="3.40.50.300">
    <property type="entry name" value="P-loop containing nucleotide triphosphate hydrolases"/>
    <property type="match status" value="1"/>
</dbReference>
<organism evidence="1 2">
    <name type="scientific">Actinacidiphila paucisporea</name>
    <dbReference type="NCBI Taxonomy" id="310782"/>
    <lineage>
        <taxon>Bacteria</taxon>
        <taxon>Bacillati</taxon>
        <taxon>Actinomycetota</taxon>
        <taxon>Actinomycetes</taxon>
        <taxon>Kitasatosporales</taxon>
        <taxon>Streptomycetaceae</taxon>
        <taxon>Actinacidiphila</taxon>
    </lineage>
</organism>
<dbReference type="STRING" id="310782.SAMN05216499_102448"/>
<proteinExistence type="predicted"/>
<evidence type="ECO:0000313" key="2">
    <source>
        <dbReference type="Proteomes" id="UP000184111"/>
    </source>
</evidence>
<sequence length="209" mass="23039">MLVDDAVALVPSIPGRRALLGLVGAPAAGKSTLARRLVAGVNDRLGAGTAAYVPMDGFHLSNAQLDRLHLRDRKGAPETFDVDGYVVLLRRLRAERSRAVYAPDFDRRLDEPVAAGLVVPAGTALVVTEGNYLADDGPGWEQVRDLLDQLWYVETPRRLRERRLLRRHMRGGRSEVEARAFIASSERVNASRVESTRAHCTRVVSPRDP</sequence>
<keyword evidence="2" id="KW-1185">Reference proteome</keyword>
<dbReference type="PANTHER" id="PTHR10285">
    <property type="entry name" value="URIDINE KINASE"/>
    <property type="match status" value="1"/>
</dbReference>
<dbReference type="AlphaFoldDB" id="A0A1M6XL56"/>
<protein>
    <submittedName>
        <fullName evidence="1">Phosphoribulokinase / Uridine kinase family protein</fullName>
    </submittedName>
</protein>